<gene>
    <name evidence="3" type="ORF">JS528_08570</name>
</gene>
<dbReference type="Proteomes" id="UP000773064">
    <property type="component" value="Unassembled WGS sequence"/>
</dbReference>
<reference evidence="3 4" key="1">
    <citation type="journal article" date="2021" name="Environ. Microbiol.">
        <title>Genetic insights into the dark matter of the mammalian gut microbiota through targeted genome reconstruction.</title>
        <authorList>
            <person name="Lugli G.A."/>
            <person name="Alessandri G."/>
            <person name="Milani C."/>
            <person name="Viappiani A."/>
            <person name="Fontana F."/>
            <person name="Tarracchini C."/>
            <person name="Mancabelli L."/>
            <person name="Argentini C."/>
            <person name="Ruiz L."/>
            <person name="Margolles A."/>
            <person name="van Sinderen D."/>
            <person name="Turroni F."/>
            <person name="Ventura M."/>
        </authorList>
    </citation>
    <scope>NUCLEOTIDE SEQUENCE [LARGE SCALE GENOMIC DNA]</scope>
    <source>
        <strain evidence="3 4">MA2</strain>
    </source>
</reference>
<evidence type="ECO:0000313" key="3">
    <source>
        <dbReference type="EMBL" id="MBT1173398.1"/>
    </source>
</evidence>
<proteinExistence type="predicted"/>
<evidence type="ECO:0000256" key="2">
    <source>
        <dbReference type="SAM" id="Phobius"/>
    </source>
</evidence>
<feature type="compositionally biased region" description="Gly residues" evidence="1">
    <location>
        <begin position="234"/>
        <end position="244"/>
    </location>
</feature>
<feature type="transmembrane region" description="Helical" evidence="2">
    <location>
        <begin position="80"/>
        <end position="106"/>
    </location>
</feature>
<evidence type="ECO:0000313" key="4">
    <source>
        <dbReference type="Proteomes" id="UP000773064"/>
    </source>
</evidence>
<accession>A0ABS5URT4</accession>
<evidence type="ECO:0008006" key="5">
    <source>
        <dbReference type="Google" id="ProtNLM"/>
    </source>
</evidence>
<keyword evidence="2" id="KW-0472">Membrane</keyword>
<feature type="transmembrane region" description="Helical" evidence="2">
    <location>
        <begin position="118"/>
        <end position="136"/>
    </location>
</feature>
<keyword evidence="2" id="KW-1133">Transmembrane helix</keyword>
<sequence length="436" mass="47054">MVLQTALFAGDDGRLYITDQIVFAIMLLLSPLIPVRPRVACTLIILTFSLAQFDAYFSGFDAIVTVMAAFTIVAARSSPWYSLALFFVIAAANVVVAWQLIHVYWLNADEVVSRFAQMILLFAVLMLIGFAIRLAFARADADRRDAELARERDHAAQLRRDALLASHLHDGLTNDLSYVTTVAHTELASTSNEHLREVWRNVIAQTDDAFAKAHEVIDILRADGGEDDAETAAGGTGAIGGGHTPGDDHRDGHRFSEKLHDAVADGQRLLSTLGYHGSAIVTDDASKLDGVSIPPDTVDETLRLITELFANIRRHCDPSEDYAILIGLEPEPRSRPHTTADRNIADGVRTAAGIGGDTGDAAGSGHGTPATRYHALVITQMNTMDRSADHHTPGESGKGLALHHEALALLGGTLTTSTEDGIWILHATLPIRAEEP</sequence>
<organism evidence="3 4">
    <name type="scientific">Bifidobacterium santillanense</name>
    <dbReference type="NCBI Taxonomy" id="2809028"/>
    <lineage>
        <taxon>Bacteria</taxon>
        <taxon>Bacillati</taxon>
        <taxon>Actinomycetota</taxon>
        <taxon>Actinomycetes</taxon>
        <taxon>Bifidobacteriales</taxon>
        <taxon>Bifidobacteriaceae</taxon>
        <taxon>Bifidobacterium</taxon>
    </lineage>
</organism>
<feature type="transmembrane region" description="Helical" evidence="2">
    <location>
        <begin position="15"/>
        <end position="35"/>
    </location>
</feature>
<keyword evidence="2" id="KW-0812">Transmembrane</keyword>
<feature type="transmembrane region" description="Helical" evidence="2">
    <location>
        <begin position="55"/>
        <end position="74"/>
    </location>
</feature>
<comment type="caution">
    <text evidence="3">The sequence shown here is derived from an EMBL/GenBank/DDBJ whole genome shotgun (WGS) entry which is preliminary data.</text>
</comment>
<dbReference type="InterPro" id="IPR036890">
    <property type="entry name" value="HATPase_C_sf"/>
</dbReference>
<dbReference type="EMBL" id="JAFEJS010000009">
    <property type="protein sequence ID" value="MBT1173398.1"/>
    <property type="molecule type" value="Genomic_DNA"/>
</dbReference>
<name>A0ABS5URT4_9BIFI</name>
<evidence type="ECO:0000256" key="1">
    <source>
        <dbReference type="SAM" id="MobiDB-lite"/>
    </source>
</evidence>
<dbReference type="Gene3D" id="3.30.565.10">
    <property type="entry name" value="Histidine kinase-like ATPase, C-terminal domain"/>
    <property type="match status" value="1"/>
</dbReference>
<feature type="region of interest" description="Disordered" evidence="1">
    <location>
        <begin position="227"/>
        <end position="253"/>
    </location>
</feature>
<keyword evidence="4" id="KW-1185">Reference proteome</keyword>
<protein>
    <recommendedName>
        <fullName evidence="5">Histidine kinase</fullName>
    </recommendedName>
</protein>
<dbReference type="RefSeq" id="WP_214358651.1">
    <property type="nucleotide sequence ID" value="NZ_JAFEJS010000009.1"/>
</dbReference>